<evidence type="ECO:0000313" key="3">
    <source>
        <dbReference type="Proteomes" id="UP000266841"/>
    </source>
</evidence>
<reference evidence="2 3" key="1">
    <citation type="journal article" date="2012" name="Genome Biol.">
        <title>Genome and low-iron response of an oceanic diatom adapted to chronic iron limitation.</title>
        <authorList>
            <person name="Lommer M."/>
            <person name="Specht M."/>
            <person name="Roy A.S."/>
            <person name="Kraemer L."/>
            <person name="Andreson R."/>
            <person name="Gutowska M.A."/>
            <person name="Wolf J."/>
            <person name="Bergner S.V."/>
            <person name="Schilhabel M.B."/>
            <person name="Klostermeier U.C."/>
            <person name="Beiko R.G."/>
            <person name="Rosenstiel P."/>
            <person name="Hippler M."/>
            <person name="Laroche J."/>
        </authorList>
    </citation>
    <scope>NUCLEOTIDE SEQUENCE [LARGE SCALE GENOMIC DNA]</scope>
    <source>
        <strain evidence="2 3">CCMP1005</strain>
    </source>
</reference>
<dbReference type="Proteomes" id="UP000266841">
    <property type="component" value="Unassembled WGS sequence"/>
</dbReference>
<gene>
    <name evidence="2" type="ORF">THAOC_04632</name>
</gene>
<feature type="region of interest" description="Disordered" evidence="1">
    <location>
        <begin position="1"/>
        <end position="89"/>
    </location>
</feature>
<organism evidence="2 3">
    <name type="scientific">Thalassiosira oceanica</name>
    <name type="common">Marine diatom</name>
    <dbReference type="NCBI Taxonomy" id="159749"/>
    <lineage>
        <taxon>Eukaryota</taxon>
        <taxon>Sar</taxon>
        <taxon>Stramenopiles</taxon>
        <taxon>Ochrophyta</taxon>
        <taxon>Bacillariophyta</taxon>
        <taxon>Coscinodiscophyceae</taxon>
        <taxon>Thalassiosirophycidae</taxon>
        <taxon>Thalassiosirales</taxon>
        <taxon>Thalassiosiraceae</taxon>
        <taxon>Thalassiosira</taxon>
    </lineage>
</organism>
<dbReference type="AlphaFoldDB" id="K0T4U4"/>
<sequence>MVTMQSPPLCVDETDDDEGASPVHHRHRRSARGTALGNLKLSSRGSPLSSPQNQKSVASSPWFVEETRGDVSSGNSSTGVTLPSGRRDGSTRVALAVPSDDFDAISNSAPSGCRCRIALLNGNMGSRSRIAASRDHEALADCAGVITTDNDGWKTLHIPKDFCRSMYGSLEEELSALYGVDYGVDYDVIEGADHLPHAEKGQGGVPLDRATVSAFQKMSDDEQISWLLDNNFFVDPDTPGDRDKSEHNDAAMMDESSGQTAAVCADSSTTSLVVAEDEGNAMSYVPTGDDDYDETIEFGDDGGFLPDGATEDRCFGECAAASSSSPLGGTERIPSLGGGDSAIEFAEIAANSCKVDEGGTMDLVTRDDPSGRAEDLPALGSNGESLICIVERNAPVVTEAHIALLEPVDQSTKNNEQVLSQAGEGDNNIHPSSGQTEGLPTLETGGSTVIDILDTFAGSSGRIDKDGPQPRVSAEVSAAVGSETEGLPRIETAGASPVGIAASVLAGRNDTHPTGHLRLTLRSEQGALDKLNAIVPSMLYCERHVNESSGREIEKKEHHKSLAAIFGRFVRKMHRSFAEMSPHISEAYHGVSVSDNGLVTITCKELDDSTGKLPGAYLALMQTTGGSLEIKSGISSRTRKQRAGEQKKLVKVFDGMSDADWEKIIPEGLVDEVARLRCPRLCFIPQKQHEERLEIRRYLAEILNGCLFQSPVYPFGNGSVGEGLWMSMPTAVHDKLNPALTNEDEAVAFMSDVEKIVITPTWITFLNEIYREAQRDSPDLL</sequence>
<feature type="non-terminal residue" evidence="2">
    <location>
        <position position="781"/>
    </location>
</feature>
<name>K0T4U4_THAOC</name>
<comment type="caution">
    <text evidence="2">The sequence shown here is derived from an EMBL/GenBank/DDBJ whole genome shotgun (WGS) entry which is preliminary data.</text>
</comment>
<keyword evidence="3" id="KW-1185">Reference proteome</keyword>
<evidence type="ECO:0000256" key="1">
    <source>
        <dbReference type="SAM" id="MobiDB-lite"/>
    </source>
</evidence>
<accession>K0T4U4</accession>
<feature type="compositionally biased region" description="Polar residues" evidence="1">
    <location>
        <begin position="40"/>
        <end position="59"/>
    </location>
</feature>
<dbReference type="EMBL" id="AGNL01004254">
    <property type="protein sequence ID" value="EJK73728.1"/>
    <property type="molecule type" value="Genomic_DNA"/>
</dbReference>
<proteinExistence type="predicted"/>
<protein>
    <submittedName>
        <fullName evidence="2">Uncharacterized protein</fullName>
    </submittedName>
</protein>
<feature type="compositionally biased region" description="Polar residues" evidence="1">
    <location>
        <begin position="429"/>
        <end position="438"/>
    </location>
</feature>
<feature type="compositionally biased region" description="Polar residues" evidence="1">
    <location>
        <begin position="70"/>
        <end position="81"/>
    </location>
</feature>
<evidence type="ECO:0000313" key="2">
    <source>
        <dbReference type="EMBL" id="EJK73728.1"/>
    </source>
</evidence>
<feature type="region of interest" description="Disordered" evidence="1">
    <location>
        <begin position="421"/>
        <end position="443"/>
    </location>
</feature>